<dbReference type="EMBL" id="JASCZI010122351">
    <property type="protein sequence ID" value="MED6164177.1"/>
    <property type="molecule type" value="Genomic_DNA"/>
</dbReference>
<evidence type="ECO:0000313" key="2">
    <source>
        <dbReference type="Proteomes" id="UP001341840"/>
    </source>
</evidence>
<gene>
    <name evidence="1" type="ORF">PIB30_087143</name>
</gene>
<keyword evidence="2" id="KW-1185">Reference proteome</keyword>
<accession>A0ABU6US62</accession>
<sequence length="225" mass="24962">MKTTRLTLWNRQNENRVKIVEPAGFRDGHKHLSKLCPSPLDPKFQINKQQTPSPLETLALPISIAAFETSNRDVDAPPLLSSTTSSVAVPSHLPRCRPSFPRLRCLTAVRSLFIDLVHFTPSTLASTTSSVVSAPFPVILDDAVLPPLLDRRPLLGSNRKGTLLIFRALQVRNPIFSYLGTAEPEIRHPYNSHHYLGTAEPEIASKSLYIRASLSKLDTHHPLPS</sequence>
<dbReference type="Proteomes" id="UP001341840">
    <property type="component" value="Unassembled WGS sequence"/>
</dbReference>
<proteinExistence type="predicted"/>
<protein>
    <submittedName>
        <fullName evidence="1">Uncharacterized protein</fullName>
    </submittedName>
</protein>
<name>A0ABU6US62_9FABA</name>
<reference evidence="1 2" key="1">
    <citation type="journal article" date="2023" name="Plants (Basel)">
        <title>Bridging the Gap: Combining Genomics and Transcriptomics Approaches to Understand Stylosanthes scabra, an Orphan Legume from the Brazilian Caatinga.</title>
        <authorList>
            <person name="Ferreira-Neto J.R.C."/>
            <person name="da Silva M.D."/>
            <person name="Binneck E."/>
            <person name="de Melo N.F."/>
            <person name="da Silva R.H."/>
            <person name="de Melo A.L.T.M."/>
            <person name="Pandolfi V."/>
            <person name="Bustamante F.O."/>
            <person name="Brasileiro-Vidal A.C."/>
            <person name="Benko-Iseppon A.M."/>
        </authorList>
    </citation>
    <scope>NUCLEOTIDE SEQUENCE [LARGE SCALE GENOMIC DNA]</scope>
    <source>
        <tissue evidence="1">Leaves</tissue>
    </source>
</reference>
<organism evidence="1 2">
    <name type="scientific">Stylosanthes scabra</name>
    <dbReference type="NCBI Taxonomy" id="79078"/>
    <lineage>
        <taxon>Eukaryota</taxon>
        <taxon>Viridiplantae</taxon>
        <taxon>Streptophyta</taxon>
        <taxon>Embryophyta</taxon>
        <taxon>Tracheophyta</taxon>
        <taxon>Spermatophyta</taxon>
        <taxon>Magnoliopsida</taxon>
        <taxon>eudicotyledons</taxon>
        <taxon>Gunneridae</taxon>
        <taxon>Pentapetalae</taxon>
        <taxon>rosids</taxon>
        <taxon>fabids</taxon>
        <taxon>Fabales</taxon>
        <taxon>Fabaceae</taxon>
        <taxon>Papilionoideae</taxon>
        <taxon>50 kb inversion clade</taxon>
        <taxon>dalbergioids sensu lato</taxon>
        <taxon>Dalbergieae</taxon>
        <taxon>Pterocarpus clade</taxon>
        <taxon>Stylosanthes</taxon>
    </lineage>
</organism>
<comment type="caution">
    <text evidence="1">The sequence shown here is derived from an EMBL/GenBank/DDBJ whole genome shotgun (WGS) entry which is preliminary data.</text>
</comment>
<evidence type="ECO:0000313" key="1">
    <source>
        <dbReference type="EMBL" id="MED6164177.1"/>
    </source>
</evidence>